<dbReference type="Proteomes" id="UP000279259">
    <property type="component" value="Unassembled WGS sequence"/>
</dbReference>
<keyword evidence="3" id="KW-1185">Reference proteome</keyword>
<protein>
    <recommendedName>
        <fullName evidence="1">Carbohydrate kinase PfkB domain-containing protein</fullName>
    </recommendedName>
</protein>
<reference evidence="2 3" key="1">
    <citation type="submission" date="2018-11" db="EMBL/GenBank/DDBJ databases">
        <title>Genome sequence of Saitozyma podzolica DSM 27192.</title>
        <authorList>
            <person name="Aliyu H."/>
            <person name="Gorte O."/>
            <person name="Ochsenreither K."/>
        </authorList>
    </citation>
    <scope>NUCLEOTIDE SEQUENCE [LARGE SCALE GENOMIC DNA]</scope>
    <source>
        <strain evidence="2 3">DSM 27192</strain>
    </source>
</reference>
<dbReference type="OrthoDB" id="497927at2759"/>
<comment type="caution">
    <text evidence="2">The sequence shown here is derived from an EMBL/GenBank/DDBJ whole genome shotgun (WGS) entry which is preliminary data.</text>
</comment>
<evidence type="ECO:0000313" key="2">
    <source>
        <dbReference type="EMBL" id="RSH89473.1"/>
    </source>
</evidence>
<dbReference type="PANTHER" id="PTHR47098:SF2">
    <property type="entry name" value="PROTEIN MAK32"/>
    <property type="match status" value="1"/>
</dbReference>
<evidence type="ECO:0000313" key="3">
    <source>
        <dbReference type="Proteomes" id="UP000279259"/>
    </source>
</evidence>
<accession>A0A427YEM0</accession>
<dbReference type="InterPro" id="IPR029056">
    <property type="entry name" value="Ribokinase-like"/>
</dbReference>
<dbReference type="SUPFAM" id="SSF53613">
    <property type="entry name" value="Ribokinase-like"/>
    <property type="match status" value="1"/>
</dbReference>
<proteinExistence type="predicted"/>
<name>A0A427YEM0_9TREE</name>
<gene>
    <name evidence="2" type="ORF">EHS25_002022</name>
</gene>
<dbReference type="EMBL" id="RSCD01000013">
    <property type="protein sequence ID" value="RSH89473.1"/>
    <property type="molecule type" value="Genomic_DNA"/>
</dbReference>
<dbReference type="AlphaFoldDB" id="A0A427YEM0"/>
<organism evidence="2 3">
    <name type="scientific">Saitozyma podzolica</name>
    <dbReference type="NCBI Taxonomy" id="1890683"/>
    <lineage>
        <taxon>Eukaryota</taxon>
        <taxon>Fungi</taxon>
        <taxon>Dikarya</taxon>
        <taxon>Basidiomycota</taxon>
        <taxon>Agaricomycotina</taxon>
        <taxon>Tremellomycetes</taxon>
        <taxon>Tremellales</taxon>
        <taxon>Trimorphomycetaceae</taxon>
        <taxon>Saitozyma</taxon>
    </lineage>
</organism>
<sequence>MSRVDTLVRPTSASLKGKGRVCTLGMFIIDHFEVQDEGGQPVPIDEEAIGGGGVHAMTAARLFLPPSHCALLVDRGDDFPQHFADQLEALGADMVWFRRRDGKTTRALNIYSGTAIGEGHQTFQYLSPQLNLSLRDLLVPPSPFATPHHPEWVHVVVRIPRAQFLVQEARQIFEAGPDRASKELEDWLNLANHFAAISPNLIELQTVLSLPRSEETQEDVVHAAEIFHRKLREAHADAAPALVLRAGALGSYTIATGWKGWVPAYWRPTEQNRVVDVTGGGNAFLGGLCAGLLASDGDYRIGW</sequence>
<feature type="domain" description="Carbohydrate kinase PfkB" evidence="1">
    <location>
        <begin position="20"/>
        <end position="294"/>
    </location>
</feature>
<evidence type="ECO:0000259" key="1">
    <source>
        <dbReference type="Pfam" id="PF00294"/>
    </source>
</evidence>
<dbReference type="Gene3D" id="3.40.1190.20">
    <property type="match status" value="1"/>
</dbReference>
<dbReference type="Pfam" id="PF00294">
    <property type="entry name" value="PfkB"/>
    <property type="match status" value="1"/>
</dbReference>
<dbReference type="InterPro" id="IPR011611">
    <property type="entry name" value="PfkB_dom"/>
</dbReference>
<dbReference type="PANTHER" id="PTHR47098">
    <property type="entry name" value="PROTEIN MAK32"/>
    <property type="match status" value="1"/>
</dbReference>
<dbReference type="STRING" id="1890683.A0A427YEM0"/>